<accession>A0A7W5Z5U1</accession>
<protein>
    <submittedName>
        <fullName evidence="7">Tetratricopeptide (TPR) repeat protein</fullName>
    </submittedName>
</protein>
<dbReference type="Pfam" id="PF14559">
    <property type="entry name" value="TPR_19"/>
    <property type="match status" value="1"/>
</dbReference>
<feature type="repeat" description="TPR" evidence="3">
    <location>
        <begin position="534"/>
        <end position="567"/>
    </location>
</feature>
<dbReference type="EMBL" id="JACICC010000007">
    <property type="protein sequence ID" value="MBB3810672.1"/>
    <property type="molecule type" value="Genomic_DNA"/>
</dbReference>
<dbReference type="RefSeq" id="WP_183753842.1">
    <property type="nucleotide sequence ID" value="NZ_JACICC010000007.1"/>
</dbReference>
<dbReference type="AlphaFoldDB" id="A0A7W5Z5U1"/>
<feature type="chain" id="PRO_5030860798" evidence="5">
    <location>
        <begin position="41"/>
        <end position="929"/>
    </location>
</feature>
<feature type="domain" description="Bacteriophage N4 adsorption protein A C-terminal" evidence="6">
    <location>
        <begin position="754"/>
        <end position="924"/>
    </location>
</feature>
<keyword evidence="1" id="KW-0677">Repeat</keyword>
<dbReference type="InterPro" id="IPR011990">
    <property type="entry name" value="TPR-like_helical_dom_sf"/>
</dbReference>
<dbReference type="Proteomes" id="UP000537592">
    <property type="component" value="Unassembled WGS sequence"/>
</dbReference>
<keyword evidence="5" id="KW-0732">Signal</keyword>
<keyword evidence="8" id="KW-1185">Reference proteome</keyword>
<evidence type="ECO:0000259" key="6">
    <source>
        <dbReference type="Pfam" id="PF13283"/>
    </source>
</evidence>
<evidence type="ECO:0000256" key="3">
    <source>
        <dbReference type="PROSITE-ProRule" id="PRU00339"/>
    </source>
</evidence>
<dbReference type="SMART" id="SM00028">
    <property type="entry name" value="TPR"/>
    <property type="match status" value="5"/>
</dbReference>
<comment type="caution">
    <text evidence="7">The sequence shown here is derived from an EMBL/GenBank/DDBJ whole genome shotgun (WGS) entry which is preliminary data.</text>
</comment>
<dbReference type="PANTHER" id="PTHR45586">
    <property type="entry name" value="TPR REPEAT-CONTAINING PROTEIN PA4667"/>
    <property type="match status" value="1"/>
</dbReference>
<evidence type="ECO:0000256" key="1">
    <source>
        <dbReference type="ARBA" id="ARBA00022737"/>
    </source>
</evidence>
<evidence type="ECO:0000313" key="7">
    <source>
        <dbReference type="EMBL" id="MBB3810672.1"/>
    </source>
</evidence>
<proteinExistence type="predicted"/>
<dbReference type="PROSITE" id="PS50005">
    <property type="entry name" value="TPR"/>
    <property type="match status" value="1"/>
</dbReference>
<evidence type="ECO:0000256" key="2">
    <source>
        <dbReference type="ARBA" id="ARBA00022803"/>
    </source>
</evidence>
<name>A0A7W5Z5U1_9HYPH</name>
<dbReference type="SUPFAM" id="SSF48452">
    <property type="entry name" value="TPR-like"/>
    <property type="match status" value="3"/>
</dbReference>
<reference evidence="7 8" key="1">
    <citation type="submission" date="2020-08" db="EMBL/GenBank/DDBJ databases">
        <title>Genomic Encyclopedia of Type Strains, Phase IV (KMG-IV): sequencing the most valuable type-strain genomes for metagenomic binning, comparative biology and taxonomic classification.</title>
        <authorList>
            <person name="Goeker M."/>
        </authorList>
    </citation>
    <scope>NUCLEOTIDE SEQUENCE [LARGE SCALE GENOMIC DNA]</scope>
    <source>
        <strain evidence="7 8">DSM 28760</strain>
    </source>
</reference>
<dbReference type="InterPro" id="IPR051012">
    <property type="entry name" value="CellSynth/LPSAsmb/PSIAsmb"/>
</dbReference>
<gene>
    <name evidence="7" type="ORF">FHS81_002774</name>
</gene>
<keyword evidence="4" id="KW-0175">Coiled coil</keyword>
<dbReference type="InterPro" id="IPR019734">
    <property type="entry name" value="TPR_rpt"/>
</dbReference>
<feature type="coiled-coil region" evidence="4">
    <location>
        <begin position="100"/>
        <end position="127"/>
    </location>
</feature>
<organism evidence="7 8">
    <name type="scientific">Pseudochelatococcus contaminans</name>
    <dbReference type="NCBI Taxonomy" id="1538103"/>
    <lineage>
        <taxon>Bacteria</taxon>
        <taxon>Pseudomonadati</taxon>
        <taxon>Pseudomonadota</taxon>
        <taxon>Alphaproteobacteria</taxon>
        <taxon>Hyphomicrobiales</taxon>
        <taxon>Chelatococcaceae</taxon>
        <taxon>Pseudochelatococcus</taxon>
    </lineage>
</organism>
<dbReference type="Pfam" id="PF13283">
    <property type="entry name" value="NfrA_C"/>
    <property type="match status" value="1"/>
</dbReference>
<dbReference type="Pfam" id="PF13432">
    <property type="entry name" value="TPR_16"/>
    <property type="match status" value="3"/>
</dbReference>
<dbReference type="InterPro" id="IPR025137">
    <property type="entry name" value="NfrA_C"/>
</dbReference>
<evidence type="ECO:0000256" key="5">
    <source>
        <dbReference type="SAM" id="SignalP"/>
    </source>
</evidence>
<keyword evidence="2 3" id="KW-0802">TPR repeat</keyword>
<feature type="signal peptide" evidence="5">
    <location>
        <begin position="1"/>
        <end position="40"/>
    </location>
</feature>
<dbReference type="Gene3D" id="1.25.40.10">
    <property type="entry name" value="Tetratricopeptide repeat domain"/>
    <property type="match status" value="3"/>
</dbReference>
<evidence type="ECO:0000256" key="4">
    <source>
        <dbReference type="SAM" id="Coils"/>
    </source>
</evidence>
<dbReference type="PANTHER" id="PTHR45586:SF1">
    <property type="entry name" value="LIPOPOLYSACCHARIDE ASSEMBLY PROTEIN B"/>
    <property type="match status" value="1"/>
</dbReference>
<sequence>MDKARIANLSHQSLLARLWVTLPAATLMAAVCLLPAPAGAQMDQEAGRQRNGTEVLDLPLSGPAYAIAREAYAAYDAKDYATAIAKVREAIRQRPDVDSLKVLLLEAIEASGQLQEAEREAQKLLAEGNRSPQIIHQMSRIKSALAQKAAESVYAALEKNDFEVAISQAQEAVRLNPDQNTFRHLLILAQLRARRFAEAETSASDALASDSEDAIAATFRAVSRLNESNGQNKQQAIADFERALAQDRIAETEKNEIRLIAADYLIAIGEFARAENVLSDFSGDRKQKDARIARIAEHKRSHSSLPSSVSRVPVPKLECRETPYDSVCFILPGLPGADAGFPAAAEAYQAASTGNYSLAIAKIREAIRLSPENEDYRTAEKNMLAAQKAGVSFGGPAAVAAGQAYDLQRRGDFAGAIRHAREAVALAPRQQQLRALLVNLLISAGREAEAIREINTTFAQLGTDAQLLQQRGYLLLQANEPARAVDDFANALPLVKSPSERRTLLLAMADAATAADQPERALDALSLLGTSGSFDVAYRRGNILRGLERYDEALAAFTQAVTSAPTAEDRARAKAAQISAYVSLGQQSVARQLFETAKQTGELNALPALDVAYLALRVGDPVAASQQFTLVQKRGELRGLALVDAAYAARQVFDNDLAVELLKSAIDTIGPTLEPQYLWGLRREVADLTRTWGAYTSVTYGAVGSGAFSPQTSSGSTTQTGTEIYWRPPVIGNRNGSTLDFFMRNFTTLHDDLGGPVGFRTMQGSFGVRWKPLQNYNVIVEAARLFRIGSDSREDTMVRAAYFDGRGGDLRMDVPSWWLWQVSGEVGHYFDIDQTFATLDAKLGRSFRLDSISDRLMITPFVGVTANFDNLLDTKWAAGAGPGINARYWFREDKYNAPRSYVDLNVQYRFKLLEDDRAQGLFASLTLAY</sequence>
<evidence type="ECO:0000313" key="8">
    <source>
        <dbReference type="Proteomes" id="UP000537592"/>
    </source>
</evidence>